<dbReference type="EMBL" id="JAUEPT010000012">
    <property type="protein sequence ID" value="KAK0447145.1"/>
    <property type="molecule type" value="Genomic_DNA"/>
</dbReference>
<name>A0AA39JQN5_9AGAR</name>
<gene>
    <name evidence="2" type="ORF">EV421DRAFT_1788960</name>
</gene>
<organism evidence="2 3">
    <name type="scientific">Armillaria borealis</name>
    <dbReference type="NCBI Taxonomy" id="47425"/>
    <lineage>
        <taxon>Eukaryota</taxon>
        <taxon>Fungi</taxon>
        <taxon>Dikarya</taxon>
        <taxon>Basidiomycota</taxon>
        <taxon>Agaricomycotina</taxon>
        <taxon>Agaricomycetes</taxon>
        <taxon>Agaricomycetidae</taxon>
        <taxon>Agaricales</taxon>
        <taxon>Marasmiineae</taxon>
        <taxon>Physalacriaceae</taxon>
        <taxon>Armillaria</taxon>
    </lineage>
</organism>
<accession>A0AA39JQN5</accession>
<sequence>MQSQVLDDSMAGSTMGGRQKQRSGYGWPTFPPSWPTSDHRPVLARIRSLKVNSGLHSVTKSLVKDQTRRHVSCASCALRCDWEWRSGIPGAHLQATSLVLPSTSTVPDHRPVLARGTKLPRLGTKFEFSVWRLGRGEDEELVLVRRMKICRLGTKFEFGEPCMRCRRCGCFQRMRRRERGVHPLRIHHVTLEKRKVNKTCARHSICHLI</sequence>
<evidence type="ECO:0000313" key="3">
    <source>
        <dbReference type="Proteomes" id="UP001175226"/>
    </source>
</evidence>
<protein>
    <submittedName>
        <fullName evidence="2">Uncharacterized protein</fullName>
    </submittedName>
</protein>
<proteinExistence type="predicted"/>
<dbReference type="AlphaFoldDB" id="A0AA39JQN5"/>
<feature type="region of interest" description="Disordered" evidence="1">
    <location>
        <begin position="1"/>
        <end position="31"/>
    </location>
</feature>
<reference evidence="2" key="1">
    <citation type="submission" date="2023-06" db="EMBL/GenBank/DDBJ databases">
        <authorList>
            <consortium name="Lawrence Berkeley National Laboratory"/>
            <person name="Ahrendt S."/>
            <person name="Sahu N."/>
            <person name="Indic B."/>
            <person name="Wong-Bajracharya J."/>
            <person name="Merenyi Z."/>
            <person name="Ke H.-M."/>
            <person name="Monk M."/>
            <person name="Kocsube S."/>
            <person name="Drula E."/>
            <person name="Lipzen A."/>
            <person name="Balint B."/>
            <person name="Henrissat B."/>
            <person name="Andreopoulos B."/>
            <person name="Martin F.M."/>
            <person name="Harder C.B."/>
            <person name="Rigling D."/>
            <person name="Ford K.L."/>
            <person name="Foster G.D."/>
            <person name="Pangilinan J."/>
            <person name="Papanicolaou A."/>
            <person name="Barry K."/>
            <person name="LaButti K."/>
            <person name="Viragh M."/>
            <person name="Koriabine M."/>
            <person name="Yan M."/>
            <person name="Riley R."/>
            <person name="Champramary S."/>
            <person name="Plett K.L."/>
            <person name="Tsai I.J."/>
            <person name="Slot J."/>
            <person name="Sipos G."/>
            <person name="Plett J."/>
            <person name="Nagy L.G."/>
            <person name="Grigoriev I.V."/>
        </authorList>
    </citation>
    <scope>NUCLEOTIDE SEQUENCE</scope>
    <source>
        <strain evidence="2">FPL87.14</strain>
    </source>
</reference>
<evidence type="ECO:0000256" key="1">
    <source>
        <dbReference type="SAM" id="MobiDB-lite"/>
    </source>
</evidence>
<keyword evidence="3" id="KW-1185">Reference proteome</keyword>
<dbReference type="Proteomes" id="UP001175226">
    <property type="component" value="Unassembled WGS sequence"/>
</dbReference>
<evidence type="ECO:0000313" key="2">
    <source>
        <dbReference type="EMBL" id="KAK0447145.1"/>
    </source>
</evidence>
<comment type="caution">
    <text evidence="2">The sequence shown here is derived from an EMBL/GenBank/DDBJ whole genome shotgun (WGS) entry which is preliminary data.</text>
</comment>